<proteinExistence type="inferred from homology"/>
<dbReference type="InterPro" id="IPR013249">
    <property type="entry name" value="RNA_pol_sigma70_r4_t2"/>
</dbReference>
<dbReference type="CDD" id="cd06171">
    <property type="entry name" value="Sigma70_r4"/>
    <property type="match status" value="1"/>
</dbReference>
<keyword evidence="5" id="KW-0804">Transcription</keyword>
<name>A0ABP6HF64_9MICO</name>
<keyword evidence="3" id="KW-0731">Sigma factor</keyword>
<dbReference type="SUPFAM" id="SSF88946">
    <property type="entry name" value="Sigma2 domain of RNA polymerase sigma factors"/>
    <property type="match status" value="1"/>
</dbReference>
<evidence type="ECO:0000259" key="8">
    <source>
        <dbReference type="Pfam" id="PF08281"/>
    </source>
</evidence>
<dbReference type="Gene3D" id="1.10.1740.10">
    <property type="match status" value="1"/>
</dbReference>
<reference evidence="10" key="1">
    <citation type="journal article" date="2019" name="Int. J. Syst. Evol. Microbiol.">
        <title>The Global Catalogue of Microorganisms (GCM) 10K type strain sequencing project: providing services to taxonomists for standard genome sequencing and annotation.</title>
        <authorList>
            <consortium name="The Broad Institute Genomics Platform"/>
            <consortium name="The Broad Institute Genome Sequencing Center for Infectious Disease"/>
            <person name="Wu L."/>
            <person name="Ma J."/>
        </authorList>
    </citation>
    <scope>NUCLEOTIDE SEQUENCE [LARGE SCALE GENOMIC DNA]</scope>
    <source>
        <strain evidence="10">JCM 16378</strain>
    </source>
</reference>
<feature type="domain" description="RNA polymerase sigma factor 70 region 4 type 2" evidence="8">
    <location>
        <begin position="120"/>
        <end position="172"/>
    </location>
</feature>
<evidence type="ECO:0000256" key="5">
    <source>
        <dbReference type="ARBA" id="ARBA00023163"/>
    </source>
</evidence>
<dbReference type="NCBIfam" id="TIGR02937">
    <property type="entry name" value="sigma70-ECF"/>
    <property type="match status" value="1"/>
</dbReference>
<comment type="caution">
    <text evidence="9">The sequence shown here is derived from an EMBL/GenBank/DDBJ whole genome shotgun (WGS) entry which is preliminary data.</text>
</comment>
<dbReference type="PANTHER" id="PTHR43133">
    <property type="entry name" value="RNA POLYMERASE ECF-TYPE SIGMA FACTO"/>
    <property type="match status" value="1"/>
</dbReference>
<dbReference type="InterPro" id="IPR014284">
    <property type="entry name" value="RNA_pol_sigma-70_dom"/>
</dbReference>
<evidence type="ECO:0000256" key="1">
    <source>
        <dbReference type="ARBA" id="ARBA00010641"/>
    </source>
</evidence>
<dbReference type="InterPro" id="IPR007627">
    <property type="entry name" value="RNA_pol_sigma70_r2"/>
</dbReference>
<feature type="region of interest" description="Disordered" evidence="6">
    <location>
        <begin position="1"/>
        <end position="23"/>
    </location>
</feature>
<sequence>MALRNGSVDATPGEREAGMGPRSAEAEFDAFYRDTARRVIHLVYGFTGDLTVAQDATQEAYARAWQQWSTVRTHDDPLAWVRTVARRVAISGWRKKTTQDRAYERHGAHDTTGPPTEDRVAVVAALRTLSEPLREAVTLHYIGDLSIEQIAHETNTPAGTVKARLHRGRAQLALALRHEESSGDRHG</sequence>
<evidence type="ECO:0000256" key="6">
    <source>
        <dbReference type="SAM" id="MobiDB-lite"/>
    </source>
</evidence>
<evidence type="ECO:0000259" key="7">
    <source>
        <dbReference type="Pfam" id="PF04542"/>
    </source>
</evidence>
<comment type="similarity">
    <text evidence="1">Belongs to the sigma-70 factor family. ECF subfamily.</text>
</comment>
<protein>
    <submittedName>
        <fullName evidence="9">SigE family RNA polymerase sigma factor</fullName>
    </submittedName>
</protein>
<dbReference type="Pfam" id="PF08281">
    <property type="entry name" value="Sigma70_r4_2"/>
    <property type="match status" value="1"/>
</dbReference>
<dbReference type="InterPro" id="IPR013325">
    <property type="entry name" value="RNA_pol_sigma_r2"/>
</dbReference>
<gene>
    <name evidence="9" type="ORF">GCM10009867_37210</name>
</gene>
<keyword evidence="4" id="KW-0238">DNA-binding</keyword>
<keyword evidence="2" id="KW-0805">Transcription regulation</keyword>
<dbReference type="PANTHER" id="PTHR43133:SF50">
    <property type="entry name" value="ECF RNA POLYMERASE SIGMA FACTOR SIGM"/>
    <property type="match status" value="1"/>
</dbReference>
<dbReference type="InterPro" id="IPR039425">
    <property type="entry name" value="RNA_pol_sigma-70-like"/>
</dbReference>
<evidence type="ECO:0000256" key="4">
    <source>
        <dbReference type="ARBA" id="ARBA00023125"/>
    </source>
</evidence>
<dbReference type="SUPFAM" id="SSF88659">
    <property type="entry name" value="Sigma3 and sigma4 domains of RNA polymerase sigma factors"/>
    <property type="match status" value="1"/>
</dbReference>
<accession>A0ABP6HF64</accession>
<dbReference type="InterPro" id="IPR036388">
    <property type="entry name" value="WH-like_DNA-bd_sf"/>
</dbReference>
<dbReference type="Gene3D" id="1.10.10.10">
    <property type="entry name" value="Winged helix-like DNA-binding domain superfamily/Winged helix DNA-binding domain"/>
    <property type="match status" value="1"/>
</dbReference>
<evidence type="ECO:0000313" key="9">
    <source>
        <dbReference type="EMBL" id="GAA2739771.1"/>
    </source>
</evidence>
<evidence type="ECO:0000313" key="10">
    <source>
        <dbReference type="Proteomes" id="UP001501326"/>
    </source>
</evidence>
<dbReference type="RefSeq" id="WP_344196263.1">
    <property type="nucleotide sequence ID" value="NZ_BAAARN010000005.1"/>
</dbReference>
<evidence type="ECO:0000256" key="3">
    <source>
        <dbReference type="ARBA" id="ARBA00023082"/>
    </source>
</evidence>
<dbReference type="EMBL" id="BAAARN010000005">
    <property type="protein sequence ID" value="GAA2739771.1"/>
    <property type="molecule type" value="Genomic_DNA"/>
</dbReference>
<dbReference type="Pfam" id="PF04542">
    <property type="entry name" value="Sigma70_r2"/>
    <property type="match status" value="1"/>
</dbReference>
<organism evidence="9 10">
    <name type="scientific">Pedococcus aerophilus</name>
    <dbReference type="NCBI Taxonomy" id="436356"/>
    <lineage>
        <taxon>Bacteria</taxon>
        <taxon>Bacillati</taxon>
        <taxon>Actinomycetota</taxon>
        <taxon>Actinomycetes</taxon>
        <taxon>Micrococcales</taxon>
        <taxon>Intrasporangiaceae</taxon>
        <taxon>Pedococcus</taxon>
    </lineage>
</organism>
<dbReference type="Proteomes" id="UP001501326">
    <property type="component" value="Unassembled WGS sequence"/>
</dbReference>
<feature type="domain" description="RNA polymerase sigma-70 region 2" evidence="7">
    <location>
        <begin position="31"/>
        <end position="97"/>
    </location>
</feature>
<dbReference type="InterPro" id="IPR013324">
    <property type="entry name" value="RNA_pol_sigma_r3/r4-like"/>
</dbReference>
<keyword evidence="10" id="KW-1185">Reference proteome</keyword>
<evidence type="ECO:0000256" key="2">
    <source>
        <dbReference type="ARBA" id="ARBA00023015"/>
    </source>
</evidence>